<accession>A0AA38RXV2</accession>
<sequence>MSKGVFFASWQLWQQMTFVLAMSIVAVFCLGCAKLWYNNRIMRKQETLDEEKRARFTEMRKAGVPVSSKRGADIPFGIRAIQGGVEIDGIWVSRPATPIVEPKPRVQSTITLIGTDRDPSKKGKMVDDSRSTTEQRGSQSDTSIFQRLTDAESLASTGSGTPRKYQFAGPRPKHPSVVNALNEDTLRRLDNYSPVGARTTYETYIPARSPRRPSQRSSGSSSGDSVDSQPRSGASARSGSGRSYTSSRSSRMYSARLDSRPSYTSVPRSVQEQEQREPYDSSGTRTPISPLTYSGNQSPSLSGQELPVPEPTFGPGDLHFNKSSRKVNQGFEVLPAGTFGPPHEFRANNGNAGCEGFEPQTLSSRPARSETKMSYTQTLQQQNASRNF</sequence>
<feature type="region of interest" description="Disordered" evidence="1">
    <location>
        <begin position="112"/>
        <end position="182"/>
    </location>
</feature>
<feature type="compositionally biased region" description="Low complexity" evidence="1">
    <location>
        <begin position="215"/>
        <end position="256"/>
    </location>
</feature>
<comment type="caution">
    <text evidence="3">The sequence shown here is derived from an EMBL/GenBank/DDBJ whole genome shotgun (WGS) entry which is preliminary data.</text>
</comment>
<feature type="transmembrane region" description="Helical" evidence="2">
    <location>
        <begin position="12"/>
        <end position="37"/>
    </location>
</feature>
<evidence type="ECO:0000256" key="2">
    <source>
        <dbReference type="SAM" id="Phobius"/>
    </source>
</evidence>
<evidence type="ECO:0000313" key="4">
    <source>
        <dbReference type="Proteomes" id="UP001174691"/>
    </source>
</evidence>
<keyword evidence="2" id="KW-0472">Membrane</keyword>
<dbReference type="PANTHER" id="PTHR40623">
    <property type="entry name" value="INTEGRAL MEMBRANE PROTEIN"/>
    <property type="match status" value="1"/>
</dbReference>
<evidence type="ECO:0000313" key="3">
    <source>
        <dbReference type="EMBL" id="KAJ9144455.1"/>
    </source>
</evidence>
<dbReference type="EMBL" id="JANBVN010000098">
    <property type="protein sequence ID" value="KAJ9144455.1"/>
    <property type="molecule type" value="Genomic_DNA"/>
</dbReference>
<evidence type="ECO:0000256" key="1">
    <source>
        <dbReference type="SAM" id="MobiDB-lite"/>
    </source>
</evidence>
<feature type="compositionally biased region" description="Polar residues" evidence="1">
    <location>
        <begin position="261"/>
        <end position="270"/>
    </location>
</feature>
<dbReference type="AlphaFoldDB" id="A0AA38RXV2"/>
<dbReference type="PANTHER" id="PTHR40623:SF2">
    <property type="entry name" value="INTEGRAL MEMBRANE PROTEIN"/>
    <property type="match status" value="1"/>
</dbReference>
<name>A0AA38RXV2_9PEZI</name>
<reference evidence="3" key="1">
    <citation type="submission" date="2022-07" db="EMBL/GenBank/DDBJ databases">
        <title>Fungi with potential for degradation of polypropylene.</title>
        <authorList>
            <person name="Gostincar C."/>
        </authorList>
    </citation>
    <scope>NUCLEOTIDE SEQUENCE</scope>
    <source>
        <strain evidence="3">EXF-13287</strain>
    </source>
</reference>
<organism evidence="3 4">
    <name type="scientific">Coniochaeta hoffmannii</name>
    <dbReference type="NCBI Taxonomy" id="91930"/>
    <lineage>
        <taxon>Eukaryota</taxon>
        <taxon>Fungi</taxon>
        <taxon>Dikarya</taxon>
        <taxon>Ascomycota</taxon>
        <taxon>Pezizomycotina</taxon>
        <taxon>Sordariomycetes</taxon>
        <taxon>Sordariomycetidae</taxon>
        <taxon>Coniochaetales</taxon>
        <taxon>Coniochaetaceae</taxon>
        <taxon>Coniochaeta</taxon>
    </lineage>
</organism>
<feature type="compositionally biased region" description="Polar residues" evidence="1">
    <location>
        <begin position="281"/>
        <end position="303"/>
    </location>
</feature>
<gene>
    <name evidence="3" type="ORF">NKR19_g6396</name>
</gene>
<feature type="compositionally biased region" description="Polar residues" evidence="1">
    <location>
        <begin position="360"/>
        <end position="388"/>
    </location>
</feature>
<keyword evidence="2" id="KW-0812">Transmembrane</keyword>
<feature type="region of interest" description="Disordered" evidence="1">
    <location>
        <begin position="200"/>
        <end position="388"/>
    </location>
</feature>
<dbReference type="Proteomes" id="UP001174691">
    <property type="component" value="Unassembled WGS sequence"/>
</dbReference>
<protein>
    <submittedName>
        <fullName evidence="3">Uncharacterized protein</fullName>
    </submittedName>
</protein>
<proteinExistence type="predicted"/>
<keyword evidence="4" id="KW-1185">Reference proteome</keyword>
<feature type="compositionally biased region" description="Polar residues" evidence="1">
    <location>
        <begin position="134"/>
        <end position="146"/>
    </location>
</feature>
<feature type="compositionally biased region" description="Basic and acidic residues" evidence="1">
    <location>
        <begin position="115"/>
        <end position="133"/>
    </location>
</feature>
<keyword evidence="2" id="KW-1133">Transmembrane helix</keyword>